<protein>
    <submittedName>
        <fullName evidence="3">Uncharacterized protein</fullName>
    </submittedName>
</protein>
<keyword evidence="1" id="KW-0472">Membrane</keyword>
<reference evidence="3" key="1">
    <citation type="submission" date="2020-01" db="EMBL/GenBank/DDBJ databases">
        <authorList>
            <consortium name="DOE Joint Genome Institute"/>
            <person name="Haridas S."/>
            <person name="Albert R."/>
            <person name="Binder M."/>
            <person name="Bloem J."/>
            <person name="Labutti K."/>
            <person name="Salamov A."/>
            <person name="Andreopoulos B."/>
            <person name="Baker S.E."/>
            <person name="Barry K."/>
            <person name="Bills G."/>
            <person name="Bluhm B.H."/>
            <person name="Cannon C."/>
            <person name="Castanera R."/>
            <person name="Culley D.E."/>
            <person name="Daum C."/>
            <person name="Ezra D."/>
            <person name="Gonzalez J.B."/>
            <person name="Henrissat B."/>
            <person name="Kuo A."/>
            <person name="Liang C."/>
            <person name="Lipzen A."/>
            <person name="Lutzoni F."/>
            <person name="Magnuson J."/>
            <person name="Mondo S."/>
            <person name="Nolan M."/>
            <person name="Ohm R."/>
            <person name="Pangilinan J."/>
            <person name="Park H.-J."/>
            <person name="Ramirez L."/>
            <person name="Alfaro M."/>
            <person name="Sun H."/>
            <person name="Tritt A."/>
            <person name="Yoshinaga Y."/>
            <person name="Zwiers L.-H."/>
            <person name="Turgeon B.G."/>
            <person name="Goodwin S.B."/>
            <person name="Spatafora J.W."/>
            <person name="Crous P.W."/>
            <person name="Grigoriev I.V."/>
        </authorList>
    </citation>
    <scope>NUCLEOTIDE SEQUENCE</scope>
    <source>
        <strain evidence="3">CBS 342.82</strain>
    </source>
</reference>
<evidence type="ECO:0000313" key="2">
    <source>
        <dbReference type="Proteomes" id="UP000504637"/>
    </source>
</evidence>
<evidence type="ECO:0000313" key="3">
    <source>
        <dbReference type="RefSeq" id="XP_033460074.1"/>
    </source>
</evidence>
<dbReference type="GeneID" id="54362677"/>
<sequence length="52" mass="6035">MALGAEWAYSFYRFPSHNPSILFVCLLPCPPPAAIHYYRIQYSANKSWSGRR</sequence>
<keyword evidence="2" id="KW-1185">Reference proteome</keyword>
<evidence type="ECO:0000256" key="1">
    <source>
        <dbReference type="SAM" id="Phobius"/>
    </source>
</evidence>
<organism evidence="3">
    <name type="scientific">Dissoconium aciculare CBS 342.82</name>
    <dbReference type="NCBI Taxonomy" id="1314786"/>
    <lineage>
        <taxon>Eukaryota</taxon>
        <taxon>Fungi</taxon>
        <taxon>Dikarya</taxon>
        <taxon>Ascomycota</taxon>
        <taxon>Pezizomycotina</taxon>
        <taxon>Dothideomycetes</taxon>
        <taxon>Dothideomycetidae</taxon>
        <taxon>Mycosphaerellales</taxon>
        <taxon>Dissoconiaceae</taxon>
        <taxon>Dissoconium</taxon>
    </lineage>
</organism>
<keyword evidence="1" id="KW-0812">Transmembrane</keyword>
<accession>A0A6J3M588</accession>
<feature type="transmembrane region" description="Helical" evidence="1">
    <location>
        <begin position="20"/>
        <end position="38"/>
    </location>
</feature>
<proteinExistence type="predicted"/>
<name>A0A6J3M588_9PEZI</name>
<dbReference type="Proteomes" id="UP000504637">
    <property type="component" value="Unplaced"/>
</dbReference>
<dbReference type="AlphaFoldDB" id="A0A6J3M588"/>
<reference evidence="3" key="2">
    <citation type="submission" date="2020-04" db="EMBL/GenBank/DDBJ databases">
        <authorList>
            <consortium name="NCBI Genome Project"/>
        </authorList>
    </citation>
    <scope>NUCLEOTIDE SEQUENCE</scope>
    <source>
        <strain evidence="3">CBS 342.82</strain>
    </source>
</reference>
<keyword evidence="1" id="KW-1133">Transmembrane helix</keyword>
<dbReference type="RefSeq" id="XP_033460074.1">
    <property type="nucleotide sequence ID" value="XM_033604877.1"/>
</dbReference>
<gene>
    <name evidence="3" type="ORF">K489DRAFT_380433</name>
</gene>
<reference evidence="3" key="3">
    <citation type="submission" date="2025-08" db="UniProtKB">
        <authorList>
            <consortium name="RefSeq"/>
        </authorList>
    </citation>
    <scope>IDENTIFICATION</scope>
    <source>
        <strain evidence="3">CBS 342.82</strain>
    </source>
</reference>